<evidence type="ECO:0000313" key="3">
    <source>
        <dbReference type="Proteomes" id="UP000502248"/>
    </source>
</evidence>
<proteinExistence type="predicted"/>
<gene>
    <name evidence="2" type="ORF">HH215_02730</name>
</gene>
<keyword evidence="3" id="KW-1185">Reference proteome</keyword>
<feature type="domain" description="PHP" evidence="1">
    <location>
        <begin position="4"/>
        <end position="145"/>
    </location>
</feature>
<dbReference type="Gene3D" id="3.20.20.140">
    <property type="entry name" value="Metal-dependent hydrolases"/>
    <property type="match status" value="1"/>
</dbReference>
<evidence type="ECO:0000259" key="1">
    <source>
        <dbReference type="Pfam" id="PF02811"/>
    </source>
</evidence>
<dbReference type="Proteomes" id="UP000502248">
    <property type="component" value="Chromosome"/>
</dbReference>
<organism evidence="2 3">
    <name type="scientific">Cohnella herbarum</name>
    <dbReference type="NCBI Taxonomy" id="2728023"/>
    <lineage>
        <taxon>Bacteria</taxon>
        <taxon>Bacillati</taxon>
        <taxon>Bacillota</taxon>
        <taxon>Bacilli</taxon>
        <taxon>Bacillales</taxon>
        <taxon>Paenibacillaceae</taxon>
        <taxon>Cohnella</taxon>
    </lineage>
</organism>
<dbReference type="KEGG" id="cheb:HH215_02730"/>
<dbReference type="RefSeq" id="WP_169278501.1">
    <property type="nucleotide sequence ID" value="NZ_CP051680.1"/>
</dbReference>
<dbReference type="EMBL" id="CP051680">
    <property type="protein sequence ID" value="QJD82199.1"/>
    <property type="molecule type" value="Genomic_DNA"/>
</dbReference>
<dbReference type="GO" id="GO:0003824">
    <property type="term" value="F:catalytic activity"/>
    <property type="evidence" value="ECO:0007669"/>
    <property type="project" value="InterPro"/>
</dbReference>
<dbReference type="InterPro" id="IPR004013">
    <property type="entry name" value="PHP_dom"/>
</dbReference>
<accession>A0A7Z2VG15</accession>
<dbReference type="InterPro" id="IPR016195">
    <property type="entry name" value="Pol/histidinol_Pase-like"/>
</dbReference>
<dbReference type="AlphaFoldDB" id="A0A7Z2VG15"/>
<name>A0A7Z2VG15_9BACL</name>
<sequence>MNIDLHTHAKWSKNIDFSYDYFCNMIQEAGKSKLDAVALTEHFNTRRFYDIYDTLDKCFRYEGDHYLVEGVKVFSGMEVDVREKGHILVIGTRENVIKVRSQLDGHTEENDYIELSRLLDLSDEMFCLKIGAHPFRELNPLGHVNPELLRRMDAFDLNGRDLHHYGLEMENKVVRFAESMGIPVVAGSDTHQPLQFGSLYNRFEQDCDTIGQLRNAIRQGKYDYRISEQLHTKVQSAEAEQSQYKAQHKKNRVIA</sequence>
<reference evidence="2 3" key="1">
    <citation type="submission" date="2020-04" db="EMBL/GenBank/DDBJ databases">
        <title>Genome sequencing of novel species.</title>
        <authorList>
            <person name="Heo J."/>
            <person name="Kim S.-J."/>
            <person name="Kim J.-S."/>
            <person name="Hong S.-B."/>
            <person name="Kwon S.-W."/>
        </authorList>
    </citation>
    <scope>NUCLEOTIDE SEQUENCE [LARGE SCALE GENOMIC DNA]</scope>
    <source>
        <strain evidence="2 3">MFER-1</strain>
    </source>
</reference>
<dbReference type="Pfam" id="PF02811">
    <property type="entry name" value="PHP"/>
    <property type="match status" value="1"/>
</dbReference>
<dbReference type="SUPFAM" id="SSF89550">
    <property type="entry name" value="PHP domain-like"/>
    <property type="match status" value="1"/>
</dbReference>
<protein>
    <submittedName>
        <fullName evidence="2">PHP domain-containing protein</fullName>
    </submittedName>
</protein>
<evidence type="ECO:0000313" key="2">
    <source>
        <dbReference type="EMBL" id="QJD82199.1"/>
    </source>
</evidence>
<dbReference type="Pfam" id="PF13263">
    <property type="entry name" value="PHP_C"/>
    <property type="match status" value="1"/>
</dbReference>